<reference evidence="17" key="1">
    <citation type="submission" date="2025-08" db="UniProtKB">
        <authorList>
            <consortium name="RefSeq"/>
        </authorList>
    </citation>
    <scope>IDENTIFICATION</scope>
</reference>
<evidence type="ECO:0000256" key="13">
    <source>
        <dbReference type="ARBA" id="ARBA00048194"/>
    </source>
</evidence>
<dbReference type="Pfam" id="PF01928">
    <property type="entry name" value="CYTH"/>
    <property type="match status" value="1"/>
</dbReference>
<dbReference type="Gene3D" id="2.40.320.10">
    <property type="entry name" value="Hypothetical Protein Pfu-838710-001"/>
    <property type="match status" value="1"/>
</dbReference>
<evidence type="ECO:0000256" key="7">
    <source>
        <dbReference type="ARBA" id="ARBA00020088"/>
    </source>
</evidence>
<dbReference type="SMART" id="SM01118">
    <property type="entry name" value="CYTH"/>
    <property type="match status" value="1"/>
</dbReference>
<evidence type="ECO:0000259" key="15">
    <source>
        <dbReference type="SMART" id="SM01118"/>
    </source>
</evidence>
<dbReference type="PANTHER" id="PTHR14586">
    <property type="entry name" value="THIAMINE-TRIPHOSPHATASE"/>
    <property type="match status" value="1"/>
</dbReference>
<dbReference type="EC" id="3.6.1.28" evidence="6"/>
<dbReference type="InterPro" id="IPR023577">
    <property type="entry name" value="CYTH_domain"/>
</dbReference>
<keyword evidence="16" id="KW-1185">Reference proteome</keyword>
<keyword evidence="12" id="KW-0007">Acetylation</keyword>
<dbReference type="InterPro" id="IPR012177">
    <property type="entry name" value="ThTPase_euk"/>
</dbReference>
<feature type="region of interest" description="Disordered" evidence="14">
    <location>
        <begin position="83"/>
        <end position="129"/>
    </location>
</feature>
<dbReference type="GO" id="GO:0050333">
    <property type="term" value="F:thiamine triphosphate phosphatase activity"/>
    <property type="evidence" value="ECO:0007669"/>
    <property type="project" value="UniProtKB-EC"/>
</dbReference>
<dbReference type="GO" id="GO:0005737">
    <property type="term" value="C:cytoplasm"/>
    <property type="evidence" value="ECO:0007669"/>
    <property type="project" value="UniProtKB-SubCell"/>
</dbReference>
<organism evidence="16 17">
    <name type="scientific">Pogona vitticeps</name>
    <name type="common">central bearded dragon</name>
    <dbReference type="NCBI Taxonomy" id="103695"/>
    <lineage>
        <taxon>Eukaryota</taxon>
        <taxon>Metazoa</taxon>
        <taxon>Chordata</taxon>
        <taxon>Craniata</taxon>
        <taxon>Vertebrata</taxon>
        <taxon>Euteleostomi</taxon>
        <taxon>Lepidosauria</taxon>
        <taxon>Squamata</taxon>
        <taxon>Bifurcata</taxon>
        <taxon>Unidentata</taxon>
        <taxon>Episquamata</taxon>
        <taxon>Toxicofera</taxon>
        <taxon>Iguania</taxon>
        <taxon>Acrodonta</taxon>
        <taxon>Agamidae</taxon>
        <taxon>Amphibolurinae</taxon>
        <taxon>Pogona</taxon>
    </lineage>
</organism>
<comment type="function">
    <text evidence="2">Hydrolase highly specific for thiamine triphosphate (ThTP).</text>
</comment>
<evidence type="ECO:0000313" key="16">
    <source>
        <dbReference type="Proteomes" id="UP001652642"/>
    </source>
</evidence>
<comment type="catalytic activity">
    <reaction evidence="13">
        <text>thiamine triphosphate + H2O = thiamine diphosphate + phosphate + H(+)</text>
        <dbReference type="Rhea" id="RHEA:11744"/>
        <dbReference type="ChEBI" id="CHEBI:15377"/>
        <dbReference type="ChEBI" id="CHEBI:15378"/>
        <dbReference type="ChEBI" id="CHEBI:43474"/>
        <dbReference type="ChEBI" id="CHEBI:58937"/>
        <dbReference type="ChEBI" id="CHEBI:58938"/>
        <dbReference type="EC" id="3.6.1.28"/>
    </reaction>
</comment>
<dbReference type="Proteomes" id="UP001652642">
    <property type="component" value="Chromosome 6"/>
</dbReference>
<dbReference type="InterPro" id="IPR039582">
    <property type="entry name" value="THTPA"/>
</dbReference>
<dbReference type="CDD" id="cd07758">
    <property type="entry name" value="ThTPase"/>
    <property type="match status" value="1"/>
</dbReference>
<evidence type="ECO:0000313" key="17">
    <source>
        <dbReference type="RefSeq" id="XP_020665405.2"/>
    </source>
</evidence>
<sequence>MSKMEMGGAPATSGSRAGKGPESGFIEVEQKFFFGPDTAEKLVALGATLEGNITFRDQYYDVPDFRLTLADHWLRQREGTGWELKCPPQPQEGARVPGSATDSATKNEKPPVGDHGDLRQPLPPLQPLERAGWREPATKYLEVTCPREIVARVCKLMGVDPEPSWWENVAVATKELGLQEFASFVTRRRQYRLDNLNVVLDEADFGYAVGEVEAIVRKWEEVSEALENIQKLGYQLGEEAISFGPFLKSIDMRTRFPGKMSAYLYKFRPAHYNLLMQAGRLRSAGDETDGQGGKDSA</sequence>
<dbReference type="SUPFAM" id="SSF55154">
    <property type="entry name" value="CYTH-like phosphatases"/>
    <property type="match status" value="1"/>
</dbReference>
<dbReference type="GO" id="GO:0042357">
    <property type="term" value="P:thiamine diphosphate metabolic process"/>
    <property type="evidence" value="ECO:0007669"/>
    <property type="project" value="TreeGrafter"/>
</dbReference>
<dbReference type="KEGG" id="pvt:110087822"/>
<evidence type="ECO:0000256" key="12">
    <source>
        <dbReference type="ARBA" id="ARBA00022990"/>
    </source>
</evidence>
<evidence type="ECO:0000256" key="1">
    <source>
        <dbReference type="ARBA" id="ARBA00001946"/>
    </source>
</evidence>
<dbReference type="GeneID" id="110087822"/>
<feature type="domain" description="CYTH" evidence="15">
    <location>
        <begin position="25"/>
        <end position="246"/>
    </location>
</feature>
<dbReference type="GO" id="GO:0000287">
    <property type="term" value="F:magnesium ion binding"/>
    <property type="evidence" value="ECO:0007669"/>
    <property type="project" value="TreeGrafter"/>
</dbReference>
<evidence type="ECO:0000256" key="14">
    <source>
        <dbReference type="SAM" id="MobiDB-lite"/>
    </source>
</evidence>
<comment type="subcellular location">
    <subcellularLocation>
        <location evidence="3">Cytoplasm</location>
    </subcellularLocation>
</comment>
<name>A0A6J0V1H8_9SAUR</name>
<evidence type="ECO:0000256" key="9">
    <source>
        <dbReference type="ARBA" id="ARBA00022723"/>
    </source>
</evidence>
<gene>
    <name evidence="17" type="primary">THTPA</name>
</gene>
<evidence type="ECO:0000256" key="8">
    <source>
        <dbReference type="ARBA" id="ARBA00022490"/>
    </source>
</evidence>
<protein>
    <recommendedName>
        <fullName evidence="7">Thiamine-triphosphatase</fullName>
        <ecNumber evidence="6">3.6.1.28</ecNumber>
    </recommendedName>
</protein>
<feature type="compositionally biased region" description="Basic and acidic residues" evidence="14">
    <location>
        <begin position="105"/>
        <end position="118"/>
    </location>
</feature>
<dbReference type="OrthoDB" id="442176at2759"/>
<comment type="similarity">
    <text evidence="4">Belongs to the ThTPase family.</text>
</comment>
<evidence type="ECO:0000256" key="2">
    <source>
        <dbReference type="ARBA" id="ARBA00002106"/>
    </source>
</evidence>
<dbReference type="InParanoid" id="A0A6J0V1H8"/>
<comment type="subunit">
    <text evidence="5">Monomer.</text>
</comment>
<proteinExistence type="inferred from homology"/>
<evidence type="ECO:0000256" key="10">
    <source>
        <dbReference type="ARBA" id="ARBA00022801"/>
    </source>
</evidence>
<dbReference type="InterPro" id="IPR033469">
    <property type="entry name" value="CYTH-like_dom_sf"/>
</dbReference>
<keyword evidence="11" id="KW-0460">Magnesium</keyword>
<keyword evidence="8" id="KW-0963">Cytoplasm</keyword>
<dbReference type="GO" id="GO:0006772">
    <property type="term" value="P:thiamine metabolic process"/>
    <property type="evidence" value="ECO:0007669"/>
    <property type="project" value="InterPro"/>
</dbReference>
<dbReference type="PANTHER" id="PTHR14586:SF1">
    <property type="entry name" value="THIAMINE-TRIPHOSPHATASE"/>
    <property type="match status" value="1"/>
</dbReference>
<evidence type="ECO:0000256" key="3">
    <source>
        <dbReference type="ARBA" id="ARBA00004496"/>
    </source>
</evidence>
<evidence type="ECO:0000256" key="11">
    <source>
        <dbReference type="ARBA" id="ARBA00022842"/>
    </source>
</evidence>
<accession>A0A6J0V1H8</accession>
<keyword evidence="9" id="KW-0479">Metal-binding</keyword>
<evidence type="ECO:0000256" key="4">
    <source>
        <dbReference type="ARBA" id="ARBA00008181"/>
    </source>
</evidence>
<dbReference type="AlphaFoldDB" id="A0A6J0V1H8"/>
<evidence type="ECO:0000256" key="6">
    <source>
        <dbReference type="ARBA" id="ARBA00012378"/>
    </source>
</evidence>
<evidence type="ECO:0000256" key="5">
    <source>
        <dbReference type="ARBA" id="ARBA00011245"/>
    </source>
</evidence>
<comment type="cofactor">
    <cofactor evidence="1">
        <name>Mg(2+)</name>
        <dbReference type="ChEBI" id="CHEBI:18420"/>
    </cofactor>
</comment>
<dbReference type="CTD" id="79178"/>
<feature type="region of interest" description="Disordered" evidence="14">
    <location>
        <begin position="1"/>
        <end position="22"/>
    </location>
</feature>
<keyword evidence="10" id="KW-0378">Hydrolase</keyword>
<dbReference type="RefSeq" id="XP_020665405.2">
    <property type="nucleotide sequence ID" value="XM_020809746.2"/>
</dbReference>